<evidence type="ECO:0000256" key="1">
    <source>
        <dbReference type="ARBA" id="ARBA00006499"/>
    </source>
</evidence>
<dbReference type="EMBL" id="CABFNP030000705">
    <property type="protein sequence ID" value="CAI6081768.1"/>
    <property type="molecule type" value="Genomic_DNA"/>
</dbReference>
<feature type="domain" description="Phospholipase/carboxylesterase/thioesterase" evidence="2">
    <location>
        <begin position="222"/>
        <end position="290"/>
    </location>
</feature>
<reference evidence="3" key="1">
    <citation type="submission" date="2023-01" db="EMBL/GenBank/DDBJ databases">
        <authorList>
            <person name="Piombo E."/>
        </authorList>
    </citation>
    <scope>NUCLEOTIDE SEQUENCE</scope>
</reference>
<dbReference type="GO" id="GO:0008474">
    <property type="term" value="F:palmitoyl-(protein) hydrolase activity"/>
    <property type="evidence" value="ECO:0007669"/>
    <property type="project" value="TreeGrafter"/>
</dbReference>
<dbReference type="Pfam" id="PF02230">
    <property type="entry name" value="Abhydrolase_2"/>
    <property type="match status" value="2"/>
</dbReference>
<comment type="caution">
    <text evidence="3">The sequence shown here is derived from an EMBL/GenBank/DDBJ whole genome shotgun (WGS) entry which is preliminary data.</text>
</comment>
<dbReference type="GO" id="GO:0005737">
    <property type="term" value="C:cytoplasm"/>
    <property type="evidence" value="ECO:0007669"/>
    <property type="project" value="TreeGrafter"/>
</dbReference>
<dbReference type="InterPro" id="IPR029058">
    <property type="entry name" value="AB_hydrolase_fold"/>
</dbReference>
<dbReference type="Gene3D" id="3.40.50.1820">
    <property type="entry name" value="alpha/beta hydrolase"/>
    <property type="match status" value="1"/>
</dbReference>
<proteinExistence type="inferred from homology"/>
<organism evidence="3 4">
    <name type="scientific">Clonostachys chloroleuca</name>
    <dbReference type="NCBI Taxonomy" id="1926264"/>
    <lineage>
        <taxon>Eukaryota</taxon>
        <taxon>Fungi</taxon>
        <taxon>Dikarya</taxon>
        <taxon>Ascomycota</taxon>
        <taxon>Pezizomycotina</taxon>
        <taxon>Sordariomycetes</taxon>
        <taxon>Hypocreomycetidae</taxon>
        <taxon>Hypocreales</taxon>
        <taxon>Bionectriaceae</taxon>
        <taxon>Clonostachys</taxon>
    </lineage>
</organism>
<gene>
    <name evidence="3" type="ORF">CCHLO57077_00004199</name>
</gene>
<name>A0AA35LVP1_9HYPO</name>
<keyword evidence="4" id="KW-1185">Reference proteome</keyword>
<evidence type="ECO:0000313" key="4">
    <source>
        <dbReference type="Proteomes" id="UP001160390"/>
    </source>
</evidence>
<dbReference type="InterPro" id="IPR050565">
    <property type="entry name" value="LYPA1-2/EST-like"/>
</dbReference>
<dbReference type="AlphaFoldDB" id="A0AA35LVP1"/>
<dbReference type="PANTHER" id="PTHR10655">
    <property type="entry name" value="LYSOPHOSPHOLIPASE-RELATED"/>
    <property type="match status" value="1"/>
</dbReference>
<comment type="similarity">
    <text evidence="1">Belongs to the AB hydrolase superfamily. AB hydrolase 2 family.</text>
</comment>
<accession>A0AA35LVP1</accession>
<dbReference type="InterPro" id="IPR003140">
    <property type="entry name" value="PLipase/COase/thioEstase"/>
</dbReference>
<sequence>MPQSEIAAMDTSAENRTKSAFGSTYVHEPQAEHTHTIILLHGRGSSGEEFAGELFEGRLSDQSKTLPERLPSCKWVFPSSPEVWNPLFQEDISAWFEAHSLTDVDARQDLQIPGIRQSVEYVLALLGQEIEALDGRAERVFLGGISLGGAVSLWTLLCLWNAPVPRRVGGFFAVSTWLPFSKNISRVFDKGETSRPELPSDGSESDAFVETMLSSAIVKAQSSSFLSVPVFLGHGSDDAYVDVNLGRQARDSLLDVGFEVEWKEYLGAEQEGHWLKCPEEMDDVASFLSRNMIY</sequence>
<dbReference type="SUPFAM" id="SSF53474">
    <property type="entry name" value="alpha/beta-Hydrolases"/>
    <property type="match status" value="1"/>
</dbReference>
<dbReference type="PANTHER" id="PTHR10655:SF63">
    <property type="entry name" value="PHOSPHOLIPASE_CARBOXYLESTERASE_THIOESTERASE DOMAIN-CONTAINING PROTEIN"/>
    <property type="match status" value="1"/>
</dbReference>
<dbReference type="GO" id="GO:0052689">
    <property type="term" value="F:carboxylic ester hydrolase activity"/>
    <property type="evidence" value="ECO:0007669"/>
    <property type="project" value="TreeGrafter"/>
</dbReference>
<dbReference type="Proteomes" id="UP001160390">
    <property type="component" value="Unassembled WGS sequence"/>
</dbReference>
<feature type="domain" description="Phospholipase/carboxylesterase/thioesterase" evidence="2">
    <location>
        <begin position="25"/>
        <end position="220"/>
    </location>
</feature>
<protein>
    <recommendedName>
        <fullName evidence="2">Phospholipase/carboxylesterase/thioesterase domain-containing protein</fullName>
    </recommendedName>
</protein>
<evidence type="ECO:0000259" key="2">
    <source>
        <dbReference type="Pfam" id="PF02230"/>
    </source>
</evidence>
<evidence type="ECO:0000313" key="3">
    <source>
        <dbReference type="EMBL" id="CAI6081768.1"/>
    </source>
</evidence>